<reference evidence="2 3" key="1">
    <citation type="submission" date="2018-06" db="EMBL/GenBank/DDBJ databases">
        <authorList>
            <consortium name="Pathogen Informatics"/>
            <person name="Doyle S."/>
        </authorList>
    </citation>
    <scope>NUCLEOTIDE SEQUENCE [LARGE SCALE GENOMIC DNA]</scope>
    <source>
        <strain evidence="2 3">NCTC11997</strain>
    </source>
</reference>
<dbReference type="AlphaFoldDB" id="A0A378XHW7"/>
<feature type="transmembrane region" description="Helical" evidence="1">
    <location>
        <begin position="256"/>
        <end position="279"/>
    </location>
</feature>
<feature type="transmembrane region" description="Helical" evidence="1">
    <location>
        <begin position="69"/>
        <end position="90"/>
    </location>
</feature>
<dbReference type="Proteomes" id="UP000254603">
    <property type="component" value="Unassembled WGS sequence"/>
</dbReference>
<dbReference type="InterPro" id="IPR021296">
    <property type="entry name" value="DUF2868"/>
</dbReference>
<keyword evidence="1" id="KW-1133">Transmembrane helix</keyword>
<sequence>MTKFTELWQTEAVRLKEHHDGPLDDAAYIYALRAQDLSPQQKIIHRAQRLATASGLSEAIANYRRLAKYALLLLLVLSVFTGIGLAYAALGSRSTEVNLLSAWMAILGLHTLSFIIWLVYLFVPKRSDKDYPLLGQLWLWCTKKLARGPHAALVPNALFSLTRQQRSTSWLLSTISHALWLTALLSALVTVFFLLSTRRYIFVWETTILSTQSLENIAHVLGFIPACLGFPMPEVDQLLSTGAADNPALHALWSSWFVGQIIVFGLLTRLIAFIICLAISRYRLSRCQLDIDSAAYASLLARLAPIAINTGVDSPAPQIKAPALQKASLDLSGNGTLVIGIELDPHEKWPVIKNPDGRHIIDGGNIESREQRHQLLSELGQRLAPLQQILFICDAEQTPDRSHLNLMQTIAHFGQKHAVLLINHHDPQRDQRALWLKSLTDSGLEQEAIFMEEEAAYNMLDI</sequence>
<dbReference type="RefSeq" id="WP_018573762.1">
    <property type="nucleotide sequence ID" value="NZ_CP065725.1"/>
</dbReference>
<evidence type="ECO:0000313" key="3">
    <source>
        <dbReference type="Proteomes" id="UP000254603"/>
    </source>
</evidence>
<accession>A0A378XHW7</accession>
<gene>
    <name evidence="2" type="ORF">NCTC11997_01594</name>
</gene>
<keyword evidence="1" id="KW-0812">Transmembrane</keyword>
<evidence type="ECO:0000313" key="2">
    <source>
        <dbReference type="EMBL" id="SUA54723.1"/>
    </source>
</evidence>
<dbReference type="STRING" id="1122619.GCA_000373745_00588"/>
<feature type="transmembrane region" description="Helical" evidence="1">
    <location>
        <begin position="102"/>
        <end position="123"/>
    </location>
</feature>
<keyword evidence="1" id="KW-0472">Membrane</keyword>
<protein>
    <submittedName>
        <fullName evidence="2">Uncharacterized membrane protein NMB1645</fullName>
    </submittedName>
</protein>
<proteinExistence type="predicted"/>
<name>A0A378XHW7_9BURK</name>
<dbReference type="Pfam" id="PF11067">
    <property type="entry name" value="DUF2868"/>
    <property type="match status" value="1"/>
</dbReference>
<dbReference type="EMBL" id="UGSB01000001">
    <property type="protein sequence ID" value="SUA54723.1"/>
    <property type="molecule type" value="Genomic_DNA"/>
</dbReference>
<organism evidence="2 3">
    <name type="scientific">Oligella ureolytica</name>
    <dbReference type="NCBI Taxonomy" id="90244"/>
    <lineage>
        <taxon>Bacteria</taxon>
        <taxon>Pseudomonadati</taxon>
        <taxon>Pseudomonadota</taxon>
        <taxon>Betaproteobacteria</taxon>
        <taxon>Burkholderiales</taxon>
        <taxon>Alcaligenaceae</taxon>
        <taxon>Oligella</taxon>
    </lineage>
</organism>
<feature type="transmembrane region" description="Helical" evidence="1">
    <location>
        <begin position="170"/>
        <end position="195"/>
    </location>
</feature>
<evidence type="ECO:0000256" key="1">
    <source>
        <dbReference type="SAM" id="Phobius"/>
    </source>
</evidence>